<dbReference type="CDD" id="cd03407">
    <property type="entry name" value="SPFH_like_u4"/>
    <property type="match status" value="1"/>
</dbReference>
<keyword evidence="3" id="KW-1185">Reference proteome</keyword>
<dbReference type="AlphaFoldDB" id="A0ABD3MT65"/>
<feature type="domain" description="Band 7" evidence="1">
    <location>
        <begin position="4"/>
        <end position="163"/>
    </location>
</feature>
<dbReference type="EMBL" id="JALLAZ020001712">
    <property type="protein sequence ID" value="KAL3767149.1"/>
    <property type="molecule type" value="Genomic_DNA"/>
</dbReference>
<accession>A0ABD3MT65</accession>
<reference evidence="2 3" key="1">
    <citation type="submission" date="2024-10" db="EMBL/GenBank/DDBJ databases">
        <title>Updated reference genomes for cyclostephanoid diatoms.</title>
        <authorList>
            <person name="Roberts W.R."/>
            <person name="Alverson A.J."/>
        </authorList>
    </citation>
    <scope>NUCLEOTIDE SEQUENCE [LARGE SCALE GENOMIC DNA]</scope>
    <source>
        <strain evidence="2 3">AJA276-08</strain>
    </source>
</reference>
<evidence type="ECO:0000313" key="3">
    <source>
        <dbReference type="Proteomes" id="UP001530315"/>
    </source>
</evidence>
<organism evidence="2 3">
    <name type="scientific">Stephanodiscus triporus</name>
    <dbReference type="NCBI Taxonomy" id="2934178"/>
    <lineage>
        <taxon>Eukaryota</taxon>
        <taxon>Sar</taxon>
        <taxon>Stramenopiles</taxon>
        <taxon>Ochrophyta</taxon>
        <taxon>Bacillariophyta</taxon>
        <taxon>Coscinodiscophyceae</taxon>
        <taxon>Thalassiosirophycidae</taxon>
        <taxon>Stephanodiscales</taxon>
        <taxon>Stephanodiscaceae</taxon>
        <taxon>Stephanodiscus</taxon>
    </lineage>
</organism>
<dbReference type="Pfam" id="PF01145">
    <property type="entry name" value="Band_7"/>
    <property type="match status" value="1"/>
</dbReference>
<gene>
    <name evidence="2" type="ORF">ACHAW5_003168</name>
</gene>
<proteinExistence type="predicted"/>
<evidence type="ECO:0000313" key="2">
    <source>
        <dbReference type="EMBL" id="KAL3767149.1"/>
    </source>
</evidence>
<dbReference type="InterPro" id="IPR036013">
    <property type="entry name" value="Band_7/SPFH_dom_sf"/>
</dbReference>
<name>A0ABD3MT65_9STRA</name>
<protein>
    <recommendedName>
        <fullName evidence="1">Band 7 domain-containing protein</fullName>
    </recommendedName>
</protein>
<comment type="caution">
    <text evidence="2">The sequence shown here is derived from an EMBL/GenBank/DDBJ whole genome shotgun (WGS) entry which is preliminary data.</text>
</comment>
<dbReference type="InterPro" id="IPR001107">
    <property type="entry name" value="Band_7"/>
</dbReference>
<dbReference type="PANTHER" id="PTHR43327:SF31">
    <property type="entry name" value="HYPERSENSITIVE-INDUCED RESPONSE PROTEIN 2"/>
    <property type="match status" value="1"/>
</dbReference>
<sequence length="281" mass="30715">MCIPCCICVSTSEVVMVERLGKFDRILPAGLGIVCCPCEQNAGAVSFRVQQLDVRVETKTKDNVFLQTVVSVQYQVIREKVYQAFYSLTNPQQQITSHVYDVMRSQLPTLELDAVFEAKEELAIAVKSALQEIMSEYGYQILQALITDIDPDIRVKQAMNEINSAKRLKFAVAEQAEGRKILQVKSAEAEAEAKYLSGVGVAKQRKAIVDGLRTSIVDFSDGVKGASSKDVMDLLLLTQYFDCIKEVGSAKNCKTTFVPSGNGGGAGIRNSLLIADSAKLS</sequence>
<evidence type="ECO:0000259" key="1">
    <source>
        <dbReference type="SMART" id="SM00244"/>
    </source>
</evidence>
<dbReference type="SUPFAM" id="SSF117892">
    <property type="entry name" value="Band 7/SPFH domain"/>
    <property type="match status" value="1"/>
</dbReference>
<dbReference type="Proteomes" id="UP001530315">
    <property type="component" value="Unassembled WGS sequence"/>
</dbReference>
<dbReference type="SMART" id="SM00244">
    <property type="entry name" value="PHB"/>
    <property type="match status" value="1"/>
</dbReference>
<dbReference type="Gene3D" id="3.30.479.30">
    <property type="entry name" value="Band 7 domain"/>
    <property type="match status" value="1"/>
</dbReference>
<dbReference type="InterPro" id="IPR050710">
    <property type="entry name" value="Band7/mec-2_domain"/>
</dbReference>
<dbReference type="PANTHER" id="PTHR43327">
    <property type="entry name" value="STOMATIN-LIKE PROTEIN 2, MITOCHONDRIAL"/>
    <property type="match status" value="1"/>
</dbReference>